<reference evidence="2" key="1">
    <citation type="submission" date="2023-10" db="EMBL/GenBank/DDBJ databases">
        <title>Genome assembly of Pristionchus species.</title>
        <authorList>
            <person name="Yoshida K."/>
            <person name="Sommer R.J."/>
        </authorList>
    </citation>
    <scope>NUCLEOTIDE SEQUENCE</scope>
    <source>
        <strain evidence="2">RS5133</strain>
    </source>
</reference>
<dbReference type="AlphaFoldDB" id="A0AAV5VYF5"/>
<evidence type="ECO:0000313" key="3">
    <source>
        <dbReference type="Proteomes" id="UP001432322"/>
    </source>
</evidence>
<feature type="non-terminal residue" evidence="2">
    <location>
        <position position="1"/>
    </location>
</feature>
<feature type="non-terminal residue" evidence="2">
    <location>
        <position position="474"/>
    </location>
</feature>
<feature type="region of interest" description="Disordered" evidence="1">
    <location>
        <begin position="439"/>
        <end position="474"/>
    </location>
</feature>
<feature type="compositionally biased region" description="Acidic residues" evidence="1">
    <location>
        <begin position="450"/>
        <end position="464"/>
    </location>
</feature>
<sequence length="474" mass="54043">LSLNPSMLPHSGTGVIWDSVVIDNDNKRAETTIFVPESKKLFGISISLNEVNKDDLNVTKWLQWSSVGVRDAVRPSELIGVTVMSDTENKPLVIEYTNQTTFKTTLLFPDRQDHANFVGEKNAWSYDVGIVSCGKLSEPATRGVYCVAYVERDYEKGSAFIVNEGSLKYPEGVLSTREQQKFEALPKMIDIAMEEASILAQKGRAPANYEPIVPAGRKPKVDDNDGFDRFDDNSKVVRTDVHQPYSWVKGKSMIDVTRINKKNDMLVVNRFHHIIVYKKAVKGFIGFTPRLGSLPIVADSLKNESRHIKIGDFLHTRVELNKRTATYVVEQIVEIRPPHHQIEITRDGELKIWVDRLEISSFTPVEGRNSRFDGYLEHPDFIRILCRKSDIEEWENKTVNAIVRHSENMRKENPLEIYLVLEQITGEFNELSQYMDSSKVPIVAGNPDDFGSDDDEDEDEEEKNDEGRYSDDER</sequence>
<protein>
    <submittedName>
        <fullName evidence="2">Uncharacterized protein</fullName>
    </submittedName>
</protein>
<comment type="caution">
    <text evidence="2">The sequence shown here is derived from an EMBL/GenBank/DDBJ whole genome shotgun (WGS) entry which is preliminary data.</text>
</comment>
<name>A0AAV5VYF5_9BILA</name>
<dbReference type="EMBL" id="BTSY01000004">
    <property type="protein sequence ID" value="GMT23541.1"/>
    <property type="molecule type" value="Genomic_DNA"/>
</dbReference>
<evidence type="ECO:0000313" key="2">
    <source>
        <dbReference type="EMBL" id="GMT23541.1"/>
    </source>
</evidence>
<organism evidence="2 3">
    <name type="scientific">Pristionchus fissidentatus</name>
    <dbReference type="NCBI Taxonomy" id="1538716"/>
    <lineage>
        <taxon>Eukaryota</taxon>
        <taxon>Metazoa</taxon>
        <taxon>Ecdysozoa</taxon>
        <taxon>Nematoda</taxon>
        <taxon>Chromadorea</taxon>
        <taxon>Rhabditida</taxon>
        <taxon>Rhabditina</taxon>
        <taxon>Diplogasteromorpha</taxon>
        <taxon>Diplogasteroidea</taxon>
        <taxon>Neodiplogasteridae</taxon>
        <taxon>Pristionchus</taxon>
    </lineage>
</organism>
<feature type="compositionally biased region" description="Basic and acidic residues" evidence="1">
    <location>
        <begin position="465"/>
        <end position="474"/>
    </location>
</feature>
<evidence type="ECO:0000256" key="1">
    <source>
        <dbReference type="SAM" id="MobiDB-lite"/>
    </source>
</evidence>
<accession>A0AAV5VYF5</accession>
<proteinExistence type="predicted"/>
<gene>
    <name evidence="2" type="ORF">PFISCL1PPCAC_14838</name>
</gene>
<dbReference type="Proteomes" id="UP001432322">
    <property type="component" value="Unassembled WGS sequence"/>
</dbReference>
<keyword evidence="3" id="KW-1185">Reference proteome</keyword>